<dbReference type="GO" id="GO:0009279">
    <property type="term" value="C:cell outer membrane"/>
    <property type="evidence" value="ECO:0007669"/>
    <property type="project" value="UniProtKB-SubCell"/>
</dbReference>
<dbReference type="EMBL" id="JAUOPG010000010">
    <property type="protein sequence ID" value="MDO6454728.1"/>
    <property type="molecule type" value="Genomic_DNA"/>
</dbReference>
<proteinExistence type="predicted"/>
<dbReference type="Proteomes" id="UP001177341">
    <property type="component" value="Unassembled WGS sequence"/>
</dbReference>
<sequence>MVKHKVLGAVVVASVLLTGCASPSLTGTTYSQKDARQVQQVRYGTVTSVTPVVIEGRQDGIVGGGAGTIVGALAGSSVGGGKGSSIAAVLGAVAGGVLGSKLEESATRKQGQEVTLRMADGQEISVVQEVENQQFFRVGDQIRLLQRGGTTRITY</sequence>
<dbReference type="RefSeq" id="WP_075171879.1">
    <property type="nucleotide sequence ID" value="NZ_CAXPFL010000010.1"/>
</dbReference>
<organism evidence="8 10">
    <name type="scientific">Neptunomonas phycophila</name>
    <dbReference type="NCBI Taxonomy" id="1572645"/>
    <lineage>
        <taxon>Bacteria</taxon>
        <taxon>Pseudomonadati</taxon>
        <taxon>Pseudomonadota</taxon>
        <taxon>Gammaproteobacteria</taxon>
        <taxon>Oceanospirillales</taxon>
        <taxon>Oceanospirillaceae</taxon>
        <taxon>Neptunomonas</taxon>
    </lineage>
</organism>
<evidence type="ECO:0000256" key="4">
    <source>
        <dbReference type="ARBA" id="ARBA00023139"/>
    </source>
</evidence>
<comment type="caution">
    <text evidence="8">The sequence shown here is derived from an EMBL/GenBank/DDBJ whole genome shotgun (WGS) entry which is preliminary data.</text>
</comment>
<keyword evidence="5" id="KW-0449">Lipoprotein</keyword>
<evidence type="ECO:0000256" key="1">
    <source>
        <dbReference type="ARBA" id="ARBA00004459"/>
    </source>
</evidence>
<feature type="chain" id="PRO_5043689877" evidence="6">
    <location>
        <begin position="27"/>
        <end position="155"/>
    </location>
</feature>
<comment type="subcellular location">
    <subcellularLocation>
        <location evidence="1">Cell outer membrane</location>
        <topology evidence="1">Lipid-anchor</topology>
    </subcellularLocation>
</comment>
<reference evidence="8" key="1">
    <citation type="submission" date="2023-07" db="EMBL/GenBank/DDBJ databases">
        <title>Genome content predicts the carbon catabolic preferences of heterotrophic bacteria.</title>
        <authorList>
            <person name="Gralka M."/>
        </authorList>
    </citation>
    <scope>NUCLEOTIDE SEQUENCE</scope>
    <source>
        <strain evidence="9">5G01</strain>
        <strain evidence="8">I2M16</strain>
    </source>
</reference>
<dbReference type="Proteomes" id="UP001169862">
    <property type="component" value="Unassembled WGS sequence"/>
</dbReference>
<gene>
    <name evidence="8" type="ORF">Q4490_14230</name>
    <name evidence="9" type="ORF">Q8W30_08190</name>
</gene>
<dbReference type="PANTHER" id="PTHR35603">
    <property type="match status" value="1"/>
</dbReference>
<dbReference type="InterPro" id="IPR051407">
    <property type="entry name" value="Bact_OM_lipoprot/Surf_antigen"/>
</dbReference>
<keyword evidence="11" id="KW-1185">Reference proteome</keyword>
<evidence type="ECO:0000259" key="7">
    <source>
        <dbReference type="Pfam" id="PF05433"/>
    </source>
</evidence>
<dbReference type="AlphaFoldDB" id="A0AAW7XMZ8"/>
<accession>A0AAW7XMZ8</accession>
<evidence type="ECO:0000256" key="3">
    <source>
        <dbReference type="ARBA" id="ARBA00023136"/>
    </source>
</evidence>
<evidence type="ECO:0000313" key="8">
    <source>
        <dbReference type="EMBL" id="MDO6454728.1"/>
    </source>
</evidence>
<protein>
    <submittedName>
        <fullName evidence="8">Glycine zipper 2TM domain-containing protein</fullName>
    </submittedName>
</protein>
<dbReference type="PROSITE" id="PS51257">
    <property type="entry name" value="PROKAR_LIPOPROTEIN"/>
    <property type="match status" value="1"/>
</dbReference>
<feature type="signal peptide" evidence="6">
    <location>
        <begin position="1"/>
        <end position="26"/>
    </location>
</feature>
<dbReference type="InterPro" id="IPR008816">
    <property type="entry name" value="Gly_zipper_2TM_dom"/>
</dbReference>
<dbReference type="EMBL" id="JAUYVO010000005">
    <property type="protein sequence ID" value="MDP2522550.1"/>
    <property type="molecule type" value="Genomic_DNA"/>
</dbReference>
<keyword evidence="4" id="KW-0564">Palmitate</keyword>
<evidence type="ECO:0000256" key="5">
    <source>
        <dbReference type="ARBA" id="ARBA00023288"/>
    </source>
</evidence>
<dbReference type="PANTHER" id="PTHR35603:SF1">
    <property type="entry name" value="OUTER MEMBRANE LIPOPROTEIN SLYB"/>
    <property type="match status" value="1"/>
</dbReference>
<dbReference type="GeneID" id="89455901"/>
<evidence type="ECO:0000313" key="9">
    <source>
        <dbReference type="EMBL" id="MDP2522550.1"/>
    </source>
</evidence>
<keyword evidence="2 6" id="KW-0732">Signal</keyword>
<feature type="domain" description="Glycine zipper 2TM" evidence="7">
    <location>
        <begin position="63"/>
        <end position="102"/>
    </location>
</feature>
<evidence type="ECO:0000256" key="6">
    <source>
        <dbReference type="SAM" id="SignalP"/>
    </source>
</evidence>
<evidence type="ECO:0000256" key="2">
    <source>
        <dbReference type="ARBA" id="ARBA00022729"/>
    </source>
</evidence>
<name>A0AAW7XMZ8_9GAMM</name>
<evidence type="ECO:0000313" key="10">
    <source>
        <dbReference type="Proteomes" id="UP001169862"/>
    </source>
</evidence>
<evidence type="ECO:0000313" key="11">
    <source>
        <dbReference type="Proteomes" id="UP001177341"/>
    </source>
</evidence>
<dbReference type="Pfam" id="PF05433">
    <property type="entry name" value="Rick_17kDa_Anti"/>
    <property type="match status" value="1"/>
</dbReference>
<keyword evidence="3" id="KW-0472">Membrane</keyword>